<feature type="region of interest" description="Disordered" evidence="1">
    <location>
        <begin position="1"/>
        <end position="91"/>
    </location>
</feature>
<comment type="caution">
    <text evidence="2">The sequence shown here is derived from an EMBL/GenBank/DDBJ whole genome shotgun (WGS) entry which is preliminary data.</text>
</comment>
<keyword evidence="3" id="KW-1185">Reference proteome</keyword>
<evidence type="ECO:0000256" key="1">
    <source>
        <dbReference type="SAM" id="MobiDB-lite"/>
    </source>
</evidence>
<proteinExistence type="predicted"/>
<organism evidence="2 3">
    <name type="scientific">Saguinus oedipus</name>
    <name type="common">Cotton-top tamarin</name>
    <name type="synonym">Oedipomidas oedipus</name>
    <dbReference type="NCBI Taxonomy" id="9490"/>
    <lineage>
        <taxon>Eukaryota</taxon>
        <taxon>Metazoa</taxon>
        <taxon>Chordata</taxon>
        <taxon>Craniata</taxon>
        <taxon>Vertebrata</taxon>
        <taxon>Euteleostomi</taxon>
        <taxon>Mammalia</taxon>
        <taxon>Eutheria</taxon>
        <taxon>Euarchontoglires</taxon>
        <taxon>Primates</taxon>
        <taxon>Haplorrhini</taxon>
        <taxon>Platyrrhini</taxon>
        <taxon>Cebidae</taxon>
        <taxon>Callitrichinae</taxon>
        <taxon>Saguinus</taxon>
    </lineage>
</organism>
<evidence type="ECO:0000313" key="3">
    <source>
        <dbReference type="Proteomes" id="UP001266305"/>
    </source>
</evidence>
<gene>
    <name evidence="2" type="ORF">P7K49_024777</name>
</gene>
<evidence type="ECO:0000313" key="2">
    <source>
        <dbReference type="EMBL" id="KAK2099326.1"/>
    </source>
</evidence>
<reference evidence="2 3" key="1">
    <citation type="submission" date="2023-05" db="EMBL/GenBank/DDBJ databases">
        <title>B98-5 Cell Line De Novo Hybrid Assembly: An Optical Mapping Approach.</title>
        <authorList>
            <person name="Kananen K."/>
            <person name="Auerbach J.A."/>
            <person name="Kautto E."/>
            <person name="Blachly J.S."/>
        </authorList>
    </citation>
    <scope>NUCLEOTIDE SEQUENCE [LARGE SCALE GENOMIC DNA]</scope>
    <source>
        <strain evidence="2">B95-8</strain>
        <tissue evidence="2">Cell line</tissue>
    </source>
</reference>
<accession>A0ABQ9UQH4</accession>
<dbReference type="Proteomes" id="UP001266305">
    <property type="component" value="Unassembled WGS sequence"/>
</dbReference>
<sequence length="91" mass="9531">MIPGNGSRVHRLFQGAAAAAAHHESPETQNESTTGAASASPRQLNQRPAATPTRPDSHSWGETLPQIRNEPTPPNGLLDEDRCPEGGGEAA</sequence>
<dbReference type="EMBL" id="JASSZA010000011">
    <property type="protein sequence ID" value="KAK2099326.1"/>
    <property type="molecule type" value="Genomic_DNA"/>
</dbReference>
<name>A0ABQ9UQH4_SAGOE</name>
<protein>
    <submittedName>
        <fullName evidence="2">Uncharacterized protein</fullName>
    </submittedName>
</protein>
<feature type="compositionally biased region" description="Polar residues" evidence="1">
    <location>
        <begin position="27"/>
        <end position="48"/>
    </location>
</feature>